<evidence type="ECO:0000256" key="1">
    <source>
        <dbReference type="SAM" id="Phobius"/>
    </source>
</evidence>
<keyword evidence="1" id="KW-1133">Transmembrane helix</keyword>
<accession>A0A2P4QX73</accession>
<dbReference type="Proteomes" id="UP000018888">
    <property type="component" value="Unassembled WGS sequence"/>
</dbReference>
<organism evidence="2 3">
    <name type="scientific">Rhizophagus irregularis (strain DAOM 181602 / DAOM 197198 / MUCL 43194)</name>
    <name type="common">Arbuscular mycorrhizal fungus</name>
    <name type="synonym">Glomus intraradices</name>
    <dbReference type="NCBI Taxonomy" id="747089"/>
    <lineage>
        <taxon>Eukaryota</taxon>
        <taxon>Fungi</taxon>
        <taxon>Fungi incertae sedis</taxon>
        <taxon>Mucoromycota</taxon>
        <taxon>Glomeromycotina</taxon>
        <taxon>Glomeromycetes</taxon>
        <taxon>Glomerales</taxon>
        <taxon>Glomeraceae</taxon>
        <taxon>Rhizophagus</taxon>
    </lineage>
</organism>
<feature type="transmembrane region" description="Helical" evidence="1">
    <location>
        <begin position="59"/>
        <end position="81"/>
    </location>
</feature>
<protein>
    <submittedName>
        <fullName evidence="2">Uncharacterized protein</fullName>
    </submittedName>
</protein>
<keyword evidence="3" id="KW-1185">Reference proteome</keyword>
<comment type="caution">
    <text evidence="2">The sequence shown here is derived from an EMBL/GenBank/DDBJ whole genome shotgun (WGS) entry which is preliminary data.</text>
</comment>
<sequence>MFIFVTAFKIITEITFIYTFKIAFIVYNIIFLYIININYSFTFFSLTFKSPLVINFTNIINFVIIFSVAAFILSFNTINFIPPM</sequence>
<feature type="transmembrane region" description="Helical" evidence="1">
    <location>
        <begin position="16"/>
        <end position="39"/>
    </location>
</feature>
<evidence type="ECO:0000313" key="2">
    <source>
        <dbReference type="EMBL" id="POG82253.1"/>
    </source>
</evidence>
<dbReference type="EMBL" id="AUPC02000006">
    <property type="protein sequence ID" value="POG82253.1"/>
    <property type="molecule type" value="Genomic_DNA"/>
</dbReference>
<proteinExistence type="predicted"/>
<keyword evidence="1" id="KW-0472">Membrane</keyword>
<evidence type="ECO:0000313" key="3">
    <source>
        <dbReference type="Proteomes" id="UP000018888"/>
    </source>
</evidence>
<keyword evidence="1" id="KW-0812">Transmembrane</keyword>
<gene>
    <name evidence="2" type="ORF">GLOIN_2v1500373</name>
</gene>
<reference evidence="2 3" key="2">
    <citation type="journal article" date="2018" name="New Phytol.">
        <title>High intraspecific genome diversity in the model arbuscular mycorrhizal symbiont Rhizophagus irregularis.</title>
        <authorList>
            <person name="Chen E.C.H."/>
            <person name="Morin E."/>
            <person name="Beaudet D."/>
            <person name="Noel J."/>
            <person name="Yildirir G."/>
            <person name="Ndikumana S."/>
            <person name="Charron P."/>
            <person name="St-Onge C."/>
            <person name="Giorgi J."/>
            <person name="Kruger M."/>
            <person name="Marton T."/>
            <person name="Ropars J."/>
            <person name="Grigoriev I.V."/>
            <person name="Hainaut M."/>
            <person name="Henrissat B."/>
            <person name="Roux C."/>
            <person name="Martin F."/>
            <person name="Corradi N."/>
        </authorList>
    </citation>
    <scope>NUCLEOTIDE SEQUENCE [LARGE SCALE GENOMIC DNA]</scope>
    <source>
        <strain evidence="2 3">DAOM 197198</strain>
    </source>
</reference>
<reference evidence="2 3" key="1">
    <citation type="journal article" date="2013" name="Proc. Natl. Acad. Sci. U.S.A.">
        <title>Genome of an arbuscular mycorrhizal fungus provides insight into the oldest plant symbiosis.</title>
        <authorList>
            <person name="Tisserant E."/>
            <person name="Malbreil M."/>
            <person name="Kuo A."/>
            <person name="Kohler A."/>
            <person name="Symeonidi A."/>
            <person name="Balestrini R."/>
            <person name="Charron P."/>
            <person name="Duensing N."/>
            <person name="Frei Dit Frey N."/>
            <person name="Gianinazzi-Pearson V."/>
            <person name="Gilbert L.B."/>
            <person name="Handa Y."/>
            <person name="Herr J.R."/>
            <person name="Hijri M."/>
            <person name="Koul R."/>
            <person name="Kawaguchi M."/>
            <person name="Krajinski F."/>
            <person name="Lammers P.J."/>
            <person name="Masclaux F.G."/>
            <person name="Murat C."/>
            <person name="Morin E."/>
            <person name="Ndikumana S."/>
            <person name="Pagni M."/>
            <person name="Petitpierre D."/>
            <person name="Requena N."/>
            <person name="Rosikiewicz P."/>
            <person name="Riley R."/>
            <person name="Saito K."/>
            <person name="San Clemente H."/>
            <person name="Shapiro H."/>
            <person name="van Tuinen D."/>
            <person name="Becard G."/>
            <person name="Bonfante P."/>
            <person name="Paszkowski U."/>
            <person name="Shachar-Hill Y.Y."/>
            <person name="Tuskan G.A."/>
            <person name="Young P.W."/>
            <person name="Sanders I.R."/>
            <person name="Henrissat B."/>
            <person name="Rensing S.A."/>
            <person name="Grigoriev I.V."/>
            <person name="Corradi N."/>
            <person name="Roux C."/>
            <person name="Martin F."/>
        </authorList>
    </citation>
    <scope>NUCLEOTIDE SEQUENCE [LARGE SCALE GENOMIC DNA]</scope>
    <source>
        <strain evidence="2 3">DAOM 197198</strain>
    </source>
</reference>
<dbReference type="AlphaFoldDB" id="A0A2P4QX73"/>
<name>A0A2P4QX73_RHIID</name>